<reference evidence="2 3" key="1">
    <citation type="submission" date="2019-03" db="EMBL/GenBank/DDBJ databases">
        <title>Genomic Encyclopedia of Type Strains, Phase IV (KMG-IV): sequencing the most valuable type-strain genomes for metagenomic binning, comparative biology and taxonomic classification.</title>
        <authorList>
            <person name="Goeker M."/>
        </authorList>
    </citation>
    <scope>NUCLEOTIDE SEQUENCE [LARGE SCALE GENOMIC DNA]</scope>
    <source>
        <strain evidence="2 3">DSM 25894</strain>
    </source>
</reference>
<evidence type="ECO:0000313" key="2">
    <source>
        <dbReference type="EMBL" id="TCT20934.1"/>
    </source>
</evidence>
<dbReference type="Proteomes" id="UP000294650">
    <property type="component" value="Unassembled WGS sequence"/>
</dbReference>
<proteinExistence type="predicted"/>
<dbReference type="EMBL" id="SMAN01000012">
    <property type="protein sequence ID" value="TCT20934.1"/>
    <property type="molecule type" value="Genomic_DNA"/>
</dbReference>
<gene>
    <name evidence="2" type="ORF">EDD68_11262</name>
</gene>
<evidence type="ECO:0000259" key="1">
    <source>
        <dbReference type="Pfam" id="PF02371"/>
    </source>
</evidence>
<dbReference type="GO" id="GO:0003677">
    <property type="term" value="F:DNA binding"/>
    <property type="evidence" value="ECO:0007669"/>
    <property type="project" value="InterPro"/>
</dbReference>
<dbReference type="GO" id="GO:0004803">
    <property type="term" value="F:transposase activity"/>
    <property type="evidence" value="ECO:0007669"/>
    <property type="project" value="InterPro"/>
</dbReference>
<organism evidence="2 3">
    <name type="scientific">Melghiribacillus thermohalophilus</name>
    <dbReference type="NCBI Taxonomy" id="1324956"/>
    <lineage>
        <taxon>Bacteria</taxon>
        <taxon>Bacillati</taxon>
        <taxon>Bacillota</taxon>
        <taxon>Bacilli</taxon>
        <taxon>Bacillales</taxon>
        <taxon>Bacillaceae</taxon>
        <taxon>Melghiribacillus</taxon>
    </lineage>
</organism>
<feature type="domain" description="Transposase IS116/IS110/IS902 C-terminal" evidence="1">
    <location>
        <begin position="29"/>
        <end position="86"/>
    </location>
</feature>
<dbReference type="Pfam" id="PF02371">
    <property type="entry name" value="Transposase_20"/>
    <property type="match status" value="1"/>
</dbReference>
<dbReference type="OrthoDB" id="9790935at2"/>
<dbReference type="AlphaFoldDB" id="A0A4R3MX39"/>
<evidence type="ECO:0000313" key="3">
    <source>
        <dbReference type="Proteomes" id="UP000294650"/>
    </source>
</evidence>
<sequence>MEQYDRYHQQLNRLDTELETVVETIPGAQQMMGIDGLGAVTVALFLTKVGDLSRYSHPQQLVNPAGLSLREYSFGKYKGQTRIAKRE</sequence>
<dbReference type="InterPro" id="IPR003346">
    <property type="entry name" value="Transposase_20"/>
</dbReference>
<comment type="caution">
    <text evidence="2">The sequence shown here is derived from an EMBL/GenBank/DDBJ whole genome shotgun (WGS) entry which is preliminary data.</text>
</comment>
<accession>A0A4R3MX39</accession>
<protein>
    <submittedName>
        <fullName evidence="2">Transposase IS116/IS110/IS902 family protein</fullName>
    </submittedName>
</protein>
<dbReference type="GO" id="GO:0006313">
    <property type="term" value="P:DNA transposition"/>
    <property type="evidence" value="ECO:0007669"/>
    <property type="project" value="InterPro"/>
</dbReference>
<keyword evidence="3" id="KW-1185">Reference proteome</keyword>
<name>A0A4R3MX39_9BACI</name>